<dbReference type="OrthoDB" id="2342176at2759"/>
<name>A0A075ANT9_ROZAC</name>
<dbReference type="OMA" id="PAKELCQ"/>
<sequence>MTVPVPRQGTDNSPAKELCQGRHAGGSTTTLTAGSLIEVVISGGAPHGGGGCLFSLSYDGGHTFKVISSTDKSCPINHNYQVMIPQNAPSGNAVFAWSWVPVLSGQPEYYMNCADVTIVGGNGSGFNGPNLPIYNMPGSSTIYSSDPQRFIGLTDIVHV</sequence>
<reference evidence="2 3" key="1">
    <citation type="journal article" date="2013" name="Curr. Biol.">
        <title>Shared signatures of parasitism and phylogenomics unite Cryptomycota and microsporidia.</title>
        <authorList>
            <person name="James T.Y."/>
            <person name="Pelin A."/>
            <person name="Bonen L."/>
            <person name="Ahrendt S."/>
            <person name="Sain D."/>
            <person name="Corradi N."/>
            <person name="Stajich J.E."/>
        </authorList>
    </citation>
    <scope>NUCLEOTIDE SEQUENCE [LARGE SCALE GENOMIC DNA]</scope>
    <source>
        <strain evidence="2 3">CSF55</strain>
    </source>
</reference>
<protein>
    <recommendedName>
        <fullName evidence="4">Endoglucanase</fullName>
    </recommendedName>
</protein>
<accession>A0A075ANT9</accession>
<dbReference type="PANTHER" id="PTHR36182">
    <property type="entry name" value="PROTEIN, PUTATIVE (AFU_ORTHOLOGUE AFUA_6G10930)-RELATED"/>
    <property type="match status" value="1"/>
</dbReference>
<organism evidence="2 3">
    <name type="scientific">Rozella allomycis (strain CSF55)</name>
    <dbReference type="NCBI Taxonomy" id="988480"/>
    <lineage>
        <taxon>Eukaryota</taxon>
        <taxon>Fungi</taxon>
        <taxon>Fungi incertae sedis</taxon>
        <taxon>Cryptomycota</taxon>
        <taxon>Cryptomycota incertae sedis</taxon>
        <taxon>Rozella</taxon>
    </lineage>
</organism>
<keyword evidence="3" id="KW-1185">Reference proteome</keyword>
<dbReference type="HOGENOM" id="CLU_1661792_0_0_1"/>
<gene>
    <name evidence="2" type="ORF">O9G_000076</name>
</gene>
<proteinExistence type="predicted"/>
<evidence type="ECO:0000313" key="2">
    <source>
        <dbReference type="EMBL" id="EPZ31597.1"/>
    </source>
</evidence>
<evidence type="ECO:0008006" key="4">
    <source>
        <dbReference type="Google" id="ProtNLM"/>
    </source>
</evidence>
<evidence type="ECO:0000256" key="1">
    <source>
        <dbReference type="SAM" id="MobiDB-lite"/>
    </source>
</evidence>
<dbReference type="EMBL" id="KE561209">
    <property type="protein sequence ID" value="EPZ31597.1"/>
    <property type="molecule type" value="Genomic_DNA"/>
</dbReference>
<feature type="region of interest" description="Disordered" evidence="1">
    <location>
        <begin position="1"/>
        <end position="24"/>
    </location>
</feature>
<dbReference type="PANTHER" id="PTHR36182:SF1">
    <property type="entry name" value="PROTEIN, PUTATIVE (AFU_ORTHOLOGUE AFUA_6G10930)-RELATED"/>
    <property type="match status" value="1"/>
</dbReference>
<dbReference type="Gene3D" id="2.70.50.70">
    <property type="match status" value="1"/>
</dbReference>
<dbReference type="AlphaFoldDB" id="A0A075ANT9"/>
<evidence type="ECO:0000313" key="3">
    <source>
        <dbReference type="Proteomes" id="UP000030755"/>
    </source>
</evidence>
<dbReference type="Proteomes" id="UP000030755">
    <property type="component" value="Unassembled WGS sequence"/>
</dbReference>